<dbReference type="Proteomes" id="UP001139502">
    <property type="component" value="Unassembled WGS sequence"/>
</dbReference>
<dbReference type="RefSeq" id="WP_254166899.1">
    <property type="nucleotide sequence ID" value="NZ_JANAFB010000022.1"/>
</dbReference>
<accession>A0A9X2HBK7</accession>
<sequence length="72" mass="8649">MNPLTPEERAILDLEKRTWKYPGSKERAVRRELGIPATQYYMRVNALIEDPRAIREEPELTRRLREQRDRLG</sequence>
<comment type="caution">
    <text evidence="1">The sequence shown here is derived from an EMBL/GenBank/DDBJ whole genome shotgun (WGS) entry which is preliminary data.</text>
</comment>
<organism evidence="1 2">
    <name type="scientific">Rothia santali</name>
    <dbReference type="NCBI Taxonomy" id="2949643"/>
    <lineage>
        <taxon>Bacteria</taxon>
        <taxon>Bacillati</taxon>
        <taxon>Actinomycetota</taxon>
        <taxon>Actinomycetes</taxon>
        <taxon>Micrococcales</taxon>
        <taxon>Micrococcaceae</taxon>
        <taxon>Rothia</taxon>
    </lineage>
</organism>
<dbReference type="InterPro" id="IPR021678">
    <property type="entry name" value="DUF3263"/>
</dbReference>
<dbReference type="Pfam" id="PF11662">
    <property type="entry name" value="DUF3263"/>
    <property type="match status" value="1"/>
</dbReference>
<evidence type="ECO:0000313" key="1">
    <source>
        <dbReference type="EMBL" id="MCP3426306.1"/>
    </source>
</evidence>
<reference evidence="1" key="1">
    <citation type="submission" date="2022-06" db="EMBL/GenBank/DDBJ databases">
        <title>Rothia sp. isolated from sandalwood seedling.</title>
        <authorList>
            <person name="Tuikhar N."/>
            <person name="Kirdat K."/>
            <person name="Thorat V."/>
            <person name="Swetha P."/>
            <person name="Padma S."/>
            <person name="Sundararaj R."/>
            <person name="Yadav A."/>
        </authorList>
    </citation>
    <scope>NUCLEOTIDE SEQUENCE</scope>
    <source>
        <strain evidence="1">AR01</strain>
    </source>
</reference>
<dbReference type="EMBL" id="JANAFB010000022">
    <property type="protein sequence ID" value="MCP3426306.1"/>
    <property type="molecule type" value="Genomic_DNA"/>
</dbReference>
<dbReference type="AlphaFoldDB" id="A0A9X2HBK7"/>
<protein>
    <submittedName>
        <fullName evidence="1">DUF3263 domain-containing protein</fullName>
    </submittedName>
</protein>
<name>A0A9X2HBK7_9MICC</name>
<keyword evidence="2" id="KW-1185">Reference proteome</keyword>
<proteinExistence type="predicted"/>
<gene>
    <name evidence="1" type="ORF">NBM05_09905</name>
</gene>
<evidence type="ECO:0000313" key="2">
    <source>
        <dbReference type="Proteomes" id="UP001139502"/>
    </source>
</evidence>